<sequence length="148" mass="16070">MARIGLKARLSKLEKQRRKPSPNRVLHYNPADLAGGPVSADLPVRVVGYWRAGENPASGPLRAFAGRFALMPDFGSAAEWEAAAERQQKELLATARSRTNEPATEAPDIVGTIAEDVPAPTRKGEKGARFVELADGRTFDRTTGEFVE</sequence>
<proteinExistence type="predicted"/>
<dbReference type="Proteomes" id="UP000599523">
    <property type="component" value="Unassembled WGS sequence"/>
</dbReference>
<gene>
    <name evidence="2" type="ORF">GPA21_17055</name>
</gene>
<feature type="region of interest" description="Disordered" evidence="1">
    <location>
        <begin position="11"/>
        <end position="30"/>
    </location>
</feature>
<keyword evidence="3" id="KW-1185">Reference proteome</keyword>
<evidence type="ECO:0000313" key="3">
    <source>
        <dbReference type="Proteomes" id="UP000599523"/>
    </source>
</evidence>
<comment type="caution">
    <text evidence="2">The sequence shown here is derived from an EMBL/GenBank/DDBJ whole genome shotgun (WGS) entry which is preliminary data.</text>
</comment>
<dbReference type="RefSeq" id="WP_168989313.1">
    <property type="nucleotide sequence ID" value="NZ_CAWPHM010000047.1"/>
</dbReference>
<reference evidence="2" key="1">
    <citation type="submission" date="2019-12" db="EMBL/GenBank/DDBJ databases">
        <title>Comparative genomics gives insights into the taxonomy of the Azoarcus-Aromatoleum group and reveals separate origins of nif in the plant-associated Azoarcus and non-plant-associated Aromatoleum sub-groups.</title>
        <authorList>
            <person name="Lafos M."/>
            <person name="Maluk M."/>
            <person name="Batista M."/>
            <person name="Junghare M."/>
            <person name="Carmona M."/>
            <person name="Faoro H."/>
            <person name="Cruz L.M."/>
            <person name="Battistoni F."/>
            <person name="De Souza E."/>
            <person name="Pedrosa F."/>
            <person name="Chen W.-M."/>
            <person name="Poole P.S."/>
            <person name="Dixon R.A."/>
            <person name="James E.K."/>
        </authorList>
    </citation>
    <scope>NUCLEOTIDE SEQUENCE</scope>
    <source>
        <strain evidence="2">NSC3</strain>
    </source>
</reference>
<dbReference type="AlphaFoldDB" id="A0A972FDC3"/>
<protein>
    <submittedName>
        <fullName evidence="2">Uncharacterized protein</fullName>
    </submittedName>
</protein>
<name>A0A972FDC3_9RHOO</name>
<organism evidence="2 3">
    <name type="scientific">Azoarcus taiwanensis</name>
    <dbReference type="NCBI Taxonomy" id="666964"/>
    <lineage>
        <taxon>Bacteria</taxon>
        <taxon>Pseudomonadati</taxon>
        <taxon>Pseudomonadota</taxon>
        <taxon>Betaproteobacteria</taxon>
        <taxon>Rhodocyclales</taxon>
        <taxon>Zoogloeaceae</taxon>
        <taxon>Azoarcus</taxon>
    </lineage>
</organism>
<accession>A0A972FDC3</accession>
<dbReference type="EMBL" id="WTVM01000142">
    <property type="protein sequence ID" value="NMG04664.1"/>
    <property type="molecule type" value="Genomic_DNA"/>
</dbReference>
<evidence type="ECO:0000313" key="2">
    <source>
        <dbReference type="EMBL" id="NMG04664.1"/>
    </source>
</evidence>
<evidence type="ECO:0000256" key="1">
    <source>
        <dbReference type="SAM" id="MobiDB-lite"/>
    </source>
</evidence>